<dbReference type="Proteomes" id="UP001175000">
    <property type="component" value="Unassembled WGS sequence"/>
</dbReference>
<feature type="compositionally biased region" description="Polar residues" evidence="1">
    <location>
        <begin position="12"/>
        <end position="38"/>
    </location>
</feature>
<dbReference type="EMBL" id="JAULSU010000002">
    <property type="protein sequence ID" value="KAK0626702.1"/>
    <property type="molecule type" value="Genomic_DNA"/>
</dbReference>
<name>A0AA39X3M8_9PEZI</name>
<dbReference type="AlphaFoldDB" id="A0AA39X3M8"/>
<evidence type="ECO:0000256" key="1">
    <source>
        <dbReference type="SAM" id="MobiDB-lite"/>
    </source>
</evidence>
<protein>
    <submittedName>
        <fullName evidence="2">Uncharacterized protein</fullName>
    </submittedName>
</protein>
<comment type="caution">
    <text evidence="2">The sequence shown here is derived from an EMBL/GenBank/DDBJ whole genome shotgun (WGS) entry which is preliminary data.</text>
</comment>
<proteinExistence type="predicted"/>
<feature type="region of interest" description="Disordered" evidence="1">
    <location>
        <begin position="1"/>
        <end position="85"/>
    </location>
</feature>
<evidence type="ECO:0000313" key="3">
    <source>
        <dbReference type="Proteomes" id="UP001175000"/>
    </source>
</evidence>
<reference evidence="2" key="1">
    <citation type="submission" date="2023-06" db="EMBL/GenBank/DDBJ databases">
        <title>Genome-scale phylogeny and comparative genomics of the fungal order Sordariales.</title>
        <authorList>
            <consortium name="Lawrence Berkeley National Laboratory"/>
            <person name="Hensen N."/>
            <person name="Bonometti L."/>
            <person name="Westerberg I."/>
            <person name="Brannstrom I.O."/>
            <person name="Guillou S."/>
            <person name="Cros-Aarteil S."/>
            <person name="Calhoun S."/>
            <person name="Haridas S."/>
            <person name="Kuo A."/>
            <person name="Mondo S."/>
            <person name="Pangilinan J."/>
            <person name="Riley R."/>
            <person name="Labutti K."/>
            <person name="Andreopoulos B."/>
            <person name="Lipzen A."/>
            <person name="Chen C."/>
            <person name="Yanf M."/>
            <person name="Daum C."/>
            <person name="Ng V."/>
            <person name="Clum A."/>
            <person name="Steindorff A."/>
            <person name="Ohm R."/>
            <person name="Martin F."/>
            <person name="Silar P."/>
            <person name="Natvig D."/>
            <person name="Lalanne C."/>
            <person name="Gautier V."/>
            <person name="Ament-Velasquez S.L."/>
            <person name="Kruys A."/>
            <person name="Hutchinson M.I."/>
            <person name="Powell A.J."/>
            <person name="Barry K."/>
            <person name="Miller A.N."/>
            <person name="Grigoriev I.V."/>
            <person name="Debuchy R."/>
            <person name="Gladieux P."/>
            <person name="Thoren M.H."/>
            <person name="Johannesson H."/>
        </authorList>
    </citation>
    <scope>NUCLEOTIDE SEQUENCE</scope>
    <source>
        <strain evidence="2">CBS 606.72</strain>
    </source>
</reference>
<gene>
    <name evidence="2" type="ORF">B0T14DRAFT_562589</name>
</gene>
<keyword evidence="3" id="KW-1185">Reference proteome</keyword>
<organism evidence="2 3">
    <name type="scientific">Immersiella caudata</name>
    <dbReference type="NCBI Taxonomy" id="314043"/>
    <lineage>
        <taxon>Eukaryota</taxon>
        <taxon>Fungi</taxon>
        <taxon>Dikarya</taxon>
        <taxon>Ascomycota</taxon>
        <taxon>Pezizomycotina</taxon>
        <taxon>Sordariomycetes</taxon>
        <taxon>Sordariomycetidae</taxon>
        <taxon>Sordariales</taxon>
        <taxon>Lasiosphaeriaceae</taxon>
        <taxon>Immersiella</taxon>
    </lineage>
</organism>
<evidence type="ECO:0000313" key="2">
    <source>
        <dbReference type="EMBL" id="KAK0626702.1"/>
    </source>
</evidence>
<accession>A0AA39X3M8</accession>
<sequence>MQSYYARDFDGASQTSLRTPSSNRSTFTSRRYSDTQTIPRGIPHSATVGQLPIPVPERRANKSSATWTSSSGDLAGLSDSDEVQDRPEFVQEYNRLARKHGIRTLATEDCGSCLVRRSRSIPAATKTGLVLSDLFATGFGREQCQLCEVRQES</sequence>
<feature type="compositionally biased region" description="Low complexity" evidence="1">
    <location>
        <begin position="69"/>
        <end position="78"/>
    </location>
</feature>